<dbReference type="EMBL" id="QQXK01000010">
    <property type="protein sequence ID" value="RII42591.1"/>
    <property type="molecule type" value="Genomic_DNA"/>
</dbReference>
<evidence type="ECO:0000256" key="1">
    <source>
        <dbReference type="SAM" id="Phobius"/>
    </source>
</evidence>
<protein>
    <submittedName>
        <fullName evidence="2">Uncharacterized protein</fullName>
    </submittedName>
</protein>
<gene>
    <name evidence="2" type="ORF">DWB68_06495</name>
</gene>
<keyword evidence="1" id="KW-0812">Transmembrane</keyword>
<keyword evidence="3" id="KW-1185">Reference proteome</keyword>
<dbReference type="AlphaFoldDB" id="A0A399JAI7"/>
<keyword evidence="1" id="KW-1133">Transmembrane helix</keyword>
<comment type="caution">
    <text evidence="2">The sequence shown here is derived from an EMBL/GenBank/DDBJ whole genome shotgun (WGS) entry which is preliminary data.</text>
</comment>
<proteinExistence type="predicted"/>
<dbReference type="Proteomes" id="UP000265419">
    <property type="component" value="Unassembled WGS sequence"/>
</dbReference>
<accession>A0A399JAI7</accession>
<keyword evidence="1" id="KW-0472">Membrane</keyword>
<reference evidence="2 3" key="1">
    <citation type="submission" date="2018-07" db="EMBL/GenBank/DDBJ databases">
        <title>Arthrobacter sp. nov., isolated from raw cow's milk with high bacterial count.</title>
        <authorList>
            <person name="Hahne J."/>
            <person name="Isele D."/>
            <person name="Lipski A."/>
        </authorList>
    </citation>
    <scope>NUCLEOTIDE SEQUENCE [LARGE SCALE GENOMIC DNA]</scope>
    <source>
        <strain evidence="2 3">JZ R-35</strain>
    </source>
</reference>
<organism evidence="2 3">
    <name type="scientific">Galactobacter valiniphilus</name>
    <dbReference type="NCBI Taxonomy" id="2676122"/>
    <lineage>
        <taxon>Bacteria</taxon>
        <taxon>Bacillati</taxon>
        <taxon>Actinomycetota</taxon>
        <taxon>Actinomycetes</taxon>
        <taxon>Micrococcales</taxon>
        <taxon>Micrococcaceae</taxon>
        <taxon>Galactobacter</taxon>
    </lineage>
</organism>
<feature type="transmembrane region" description="Helical" evidence="1">
    <location>
        <begin position="23"/>
        <end position="42"/>
    </location>
</feature>
<feature type="transmembrane region" description="Helical" evidence="1">
    <location>
        <begin position="62"/>
        <end position="81"/>
    </location>
</feature>
<name>A0A399JAI7_9MICC</name>
<evidence type="ECO:0000313" key="3">
    <source>
        <dbReference type="Proteomes" id="UP000265419"/>
    </source>
</evidence>
<dbReference type="RefSeq" id="WP_119424334.1">
    <property type="nucleotide sequence ID" value="NZ_QQXK01000010.1"/>
</dbReference>
<sequence length="185" mass="19637">MDGYSVGDRGATVRIGVPKGARVLLWIVIGLLGGVGALLFLFGAVSQARGTGDQISSGGAPAMMGVGGVFLLLVLFIYFALLRQSIKVTQHEVIVRGQLGSLRVARADVVGVAASPGEPAYLVWRDRRDPTGRTVLTKQLGLASADPSSAGAFVARAERAQQKLISVLGYCELPRSEWRHREPRA</sequence>
<evidence type="ECO:0000313" key="2">
    <source>
        <dbReference type="EMBL" id="RII42591.1"/>
    </source>
</evidence>